<protein>
    <recommendedName>
        <fullName evidence="7">Outer membrane protein beta-barrel domain-containing protein</fullName>
    </recommendedName>
</protein>
<evidence type="ECO:0000259" key="7">
    <source>
        <dbReference type="Pfam" id="PF13505"/>
    </source>
</evidence>
<dbReference type="PANTHER" id="PTHR34001">
    <property type="entry name" value="BLL7405 PROTEIN"/>
    <property type="match status" value="1"/>
</dbReference>
<evidence type="ECO:0000313" key="9">
    <source>
        <dbReference type="Proteomes" id="UP000076959"/>
    </source>
</evidence>
<dbReference type="RefSeq" id="WP_063708590.1">
    <property type="nucleotide sequence ID" value="NZ_LUUB01000121.1"/>
</dbReference>
<dbReference type="OrthoDB" id="8016903at2"/>
<evidence type="ECO:0000256" key="6">
    <source>
        <dbReference type="SAM" id="SignalP"/>
    </source>
</evidence>
<keyword evidence="9" id="KW-1185">Reference proteome</keyword>
<comment type="similarity">
    <text evidence="5">Belongs to the Omp25/RopB family.</text>
</comment>
<gene>
    <name evidence="8" type="ORF">AYJ54_34240</name>
</gene>
<dbReference type="InterPro" id="IPR051692">
    <property type="entry name" value="OMP-like"/>
</dbReference>
<keyword evidence="4" id="KW-0998">Cell outer membrane</keyword>
<evidence type="ECO:0000256" key="2">
    <source>
        <dbReference type="ARBA" id="ARBA00022729"/>
    </source>
</evidence>
<dbReference type="Proteomes" id="UP000076959">
    <property type="component" value="Unassembled WGS sequence"/>
</dbReference>
<dbReference type="STRING" id="1505087.AYJ54_34240"/>
<dbReference type="InterPro" id="IPR027385">
    <property type="entry name" value="Beta-barrel_OMP"/>
</dbReference>
<feature type="signal peptide" evidence="6">
    <location>
        <begin position="1"/>
        <end position="22"/>
    </location>
</feature>
<evidence type="ECO:0000313" key="8">
    <source>
        <dbReference type="EMBL" id="OAE98609.1"/>
    </source>
</evidence>
<comment type="caution">
    <text evidence="8">The sequence shown here is derived from an EMBL/GenBank/DDBJ whole genome shotgun (WGS) entry which is preliminary data.</text>
</comment>
<dbReference type="Gene3D" id="2.40.160.20">
    <property type="match status" value="1"/>
</dbReference>
<evidence type="ECO:0000256" key="4">
    <source>
        <dbReference type="ARBA" id="ARBA00023237"/>
    </source>
</evidence>
<dbReference type="GO" id="GO:0009279">
    <property type="term" value="C:cell outer membrane"/>
    <property type="evidence" value="ECO:0007669"/>
    <property type="project" value="UniProtKB-SubCell"/>
</dbReference>
<organism evidence="8 9">
    <name type="scientific">Bradyrhizobium centrolobii</name>
    <dbReference type="NCBI Taxonomy" id="1505087"/>
    <lineage>
        <taxon>Bacteria</taxon>
        <taxon>Pseudomonadati</taxon>
        <taxon>Pseudomonadota</taxon>
        <taxon>Alphaproteobacteria</taxon>
        <taxon>Hyphomicrobiales</taxon>
        <taxon>Nitrobacteraceae</taxon>
        <taxon>Bradyrhizobium</taxon>
    </lineage>
</organism>
<dbReference type="AlphaFoldDB" id="A0A176Y9Q4"/>
<dbReference type="SUPFAM" id="SSF56925">
    <property type="entry name" value="OMPA-like"/>
    <property type="match status" value="1"/>
</dbReference>
<name>A0A176Y9Q4_9BRAD</name>
<sequence>MNKILVGAIGVVALGLSAPASAADLAARPYVKAPPPAVAAVYDWSGFYIGINGGGGSARKCWDFVGVGGALITDGCHNATGGTVGGQIGYRWQSANWVFGIEGQGNWADFTGDNISPTAPLQQNRTRINSFGLITGQVGYAWNNVLFYVKGGGAVVGDKYDLIVAPGFVGVGTIFGSARETRWGGTVGAGLEFGFAPNWSVGVEYDHLFLGTRNNDFTFGGVFVQTERISQDVDMGLVRVNYRWGGPAISKY</sequence>
<dbReference type="Pfam" id="PF13505">
    <property type="entry name" value="OMP_b-brl"/>
    <property type="match status" value="1"/>
</dbReference>
<keyword evidence="3" id="KW-0472">Membrane</keyword>
<reference evidence="8 9" key="1">
    <citation type="submission" date="2016-03" db="EMBL/GenBank/DDBJ databases">
        <title>Draft Genome Sequence of the Strain BR 10245 (Bradyrhizobium sp.) isolated from nodules of Centrolobium paraense.</title>
        <authorList>
            <person name="Simoes-Araujo J.L.Sr."/>
            <person name="Barauna A.C."/>
            <person name="Silva K."/>
            <person name="Zilli J.E."/>
        </authorList>
    </citation>
    <scope>NUCLEOTIDE SEQUENCE [LARGE SCALE GENOMIC DNA]</scope>
    <source>
        <strain evidence="8 9">BR 10245</strain>
    </source>
</reference>
<dbReference type="PANTHER" id="PTHR34001:SF3">
    <property type="entry name" value="BLL7405 PROTEIN"/>
    <property type="match status" value="1"/>
</dbReference>
<dbReference type="EMBL" id="LUUB01000121">
    <property type="protein sequence ID" value="OAE98609.1"/>
    <property type="molecule type" value="Genomic_DNA"/>
</dbReference>
<feature type="domain" description="Outer membrane protein beta-barrel" evidence="7">
    <location>
        <begin position="38"/>
        <end position="217"/>
    </location>
</feature>
<keyword evidence="2 6" id="KW-0732">Signal</keyword>
<proteinExistence type="inferred from homology"/>
<evidence type="ECO:0000256" key="1">
    <source>
        <dbReference type="ARBA" id="ARBA00004442"/>
    </source>
</evidence>
<evidence type="ECO:0000256" key="3">
    <source>
        <dbReference type="ARBA" id="ARBA00023136"/>
    </source>
</evidence>
<accession>A0A176Y9Q4</accession>
<feature type="chain" id="PRO_5008054436" description="Outer membrane protein beta-barrel domain-containing protein" evidence="6">
    <location>
        <begin position="23"/>
        <end position="252"/>
    </location>
</feature>
<comment type="subcellular location">
    <subcellularLocation>
        <location evidence="1">Cell outer membrane</location>
    </subcellularLocation>
</comment>
<dbReference type="InterPro" id="IPR011250">
    <property type="entry name" value="OMP/PagP_B-barrel"/>
</dbReference>
<evidence type="ECO:0000256" key="5">
    <source>
        <dbReference type="ARBA" id="ARBA00038306"/>
    </source>
</evidence>